<dbReference type="SUPFAM" id="SSF52540">
    <property type="entry name" value="P-loop containing nucleoside triphosphate hydrolases"/>
    <property type="match status" value="1"/>
</dbReference>
<evidence type="ECO:0000256" key="2">
    <source>
        <dbReference type="ARBA" id="ARBA00012980"/>
    </source>
</evidence>
<sequence>MADKGKLIVLEGIDGSGKSAQYRRLKARFEREGIDCRTIVFPRYEQESSALIRMYLEGRFGKNPSDVGPCAASIFYAVDRYASYMTDWGEYYRSGGVVLSDRYTTSNAVHQGAKLPESEQPAFFDWLYDLEYVKLGLPRPDLVVYLDVDLETSLERMKHRQEKTGKDGDIHEKDVAYLAACLATGSRAAEHYGWKRVDFKKDGQIRELDEKHEEIFSDVLAAL</sequence>
<comment type="caution">
    <text evidence="12">The sequence shown here is derived from an EMBL/GenBank/DDBJ whole genome shotgun (WGS) entry which is preliminary data.</text>
</comment>
<keyword evidence="7 10" id="KW-0418">Kinase</keyword>
<dbReference type="GO" id="GO:0006235">
    <property type="term" value="P:dTTP biosynthetic process"/>
    <property type="evidence" value="ECO:0007669"/>
    <property type="project" value="UniProtKB-UniRule"/>
</dbReference>
<evidence type="ECO:0000256" key="7">
    <source>
        <dbReference type="ARBA" id="ARBA00022777"/>
    </source>
</evidence>
<dbReference type="AlphaFoldDB" id="A0A9D1DKP8"/>
<proteinExistence type="inferred from homology"/>
<dbReference type="HAMAP" id="MF_00165">
    <property type="entry name" value="Thymidylate_kinase"/>
    <property type="match status" value="1"/>
</dbReference>
<reference evidence="12" key="2">
    <citation type="journal article" date="2021" name="PeerJ">
        <title>Extensive microbial diversity within the chicken gut microbiome revealed by metagenomics and culture.</title>
        <authorList>
            <person name="Gilroy R."/>
            <person name="Ravi A."/>
            <person name="Getino M."/>
            <person name="Pursley I."/>
            <person name="Horton D.L."/>
            <person name="Alikhan N.F."/>
            <person name="Baker D."/>
            <person name="Gharbi K."/>
            <person name="Hall N."/>
            <person name="Watson M."/>
            <person name="Adriaenssens E.M."/>
            <person name="Foster-Nyarko E."/>
            <person name="Jarju S."/>
            <person name="Secka A."/>
            <person name="Antonio M."/>
            <person name="Oren A."/>
            <person name="Chaudhuri R.R."/>
            <person name="La Ragione R."/>
            <person name="Hildebrand F."/>
            <person name="Pallen M.J."/>
        </authorList>
    </citation>
    <scope>NUCLEOTIDE SEQUENCE</scope>
    <source>
        <strain evidence="12">ChiGjej3B3-7149</strain>
    </source>
</reference>
<accession>A0A9D1DKP8</accession>
<dbReference type="EMBL" id="DVHH01000078">
    <property type="protein sequence ID" value="HIR54559.1"/>
    <property type="molecule type" value="Genomic_DNA"/>
</dbReference>
<dbReference type="EC" id="2.7.4.9" evidence="2 10"/>
<dbReference type="GO" id="GO:0006227">
    <property type="term" value="P:dUDP biosynthetic process"/>
    <property type="evidence" value="ECO:0007669"/>
    <property type="project" value="TreeGrafter"/>
</dbReference>
<dbReference type="GO" id="GO:0005829">
    <property type="term" value="C:cytosol"/>
    <property type="evidence" value="ECO:0007669"/>
    <property type="project" value="TreeGrafter"/>
</dbReference>
<comment type="function">
    <text evidence="10">Phosphorylation of dTMP to form dTDP in both de novo and salvage pathways of dTTP synthesis.</text>
</comment>
<evidence type="ECO:0000313" key="13">
    <source>
        <dbReference type="Proteomes" id="UP000824238"/>
    </source>
</evidence>
<evidence type="ECO:0000256" key="9">
    <source>
        <dbReference type="ARBA" id="ARBA00048743"/>
    </source>
</evidence>
<evidence type="ECO:0000259" key="11">
    <source>
        <dbReference type="Pfam" id="PF02223"/>
    </source>
</evidence>
<reference evidence="12" key="1">
    <citation type="submission" date="2020-10" db="EMBL/GenBank/DDBJ databases">
        <authorList>
            <person name="Gilroy R."/>
        </authorList>
    </citation>
    <scope>NUCLEOTIDE SEQUENCE</scope>
    <source>
        <strain evidence="12">ChiGjej3B3-7149</strain>
    </source>
</reference>
<protein>
    <recommendedName>
        <fullName evidence="3 10">Thymidylate kinase</fullName>
        <ecNumber evidence="2 10">2.7.4.9</ecNumber>
    </recommendedName>
    <alternativeName>
        <fullName evidence="10">dTMP kinase</fullName>
    </alternativeName>
</protein>
<dbReference type="GO" id="GO:0004798">
    <property type="term" value="F:dTMP kinase activity"/>
    <property type="evidence" value="ECO:0007669"/>
    <property type="project" value="UniProtKB-UniRule"/>
</dbReference>
<feature type="domain" description="Thymidylate kinase-like" evidence="11">
    <location>
        <begin position="10"/>
        <end position="163"/>
    </location>
</feature>
<name>A0A9D1DKP8_9FIRM</name>
<evidence type="ECO:0000256" key="5">
    <source>
        <dbReference type="ARBA" id="ARBA00022727"/>
    </source>
</evidence>
<evidence type="ECO:0000256" key="1">
    <source>
        <dbReference type="ARBA" id="ARBA00009776"/>
    </source>
</evidence>
<feature type="binding site" evidence="10">
    <location>
        <begin position="12"/>
        <end position="19"/>
    </location>
    <ligand>
        <name>ATP</name>
        <dbReference type="ChEBI" id="CHEBI:30616"/>
    </ligand>
</feature>
<evidence type="ECO:0000256" key="3">
    <source>
        <dbReference type="ARBA" id="ARBA00017144"/>
    </source>
</evidence>
<dbReference type="GO" id="GO:0005524">
    <property type="term" value="F:ATP binding"/>
    <property type="evidence" value="ECO:0007669"/>
    <property type="project" value="UniProtKB-UniRule"/>
</dbReference>
<dbReference type="PANTHER" id="PTHR10344">
    <property type="entry name" value="THYMIDYLATE KINASE"/>
    <property type="match status" value="1"/>
</dbReference>
<evidence type="ECO:0000313" key="12">
    <source>
        <dbReference type="EMBL" id="HIR54559.1"/>
    </source>
</evidence>
<keyword evidence="4 10" id="KW-0808">Transferase</keyword>
<dbReference type="GO" id="GO:0006233">
    <property type="term" value="P:dTDP biosynthetic process"/>
    <property type="evidence" value="ECO:0007669"/>
    <property type="project" value="InterPro"/>
</dbReference>
<dbReference type="InterPro" id="IPR027417">
    <property type="entry name" value="P-loop_NTPase"/>
</dbReference>
<keyword evidence="8 10" id="KW-0067">ATP-binding</keyword>
<comment type="similarity">
    <text evidence="1 10">Belongs to the thymidylate kinase family.</text>
</comment>
<keyword evidence="6 10" id="KW-0547">Nucleotide-binding</keyword>
<dbReference type="CDD" id="cd01672">
    <property type="entry name" value="TMPK"/>
    <property type="match status" value="1"/>
</dbReference>
<evidence type="ECO:0000256" key="10">
    <source>
        <dbReference type="HAMAP-Rule" id="MF_00165"/>
    </source>
</evidence>
<dbReference type="Pfam" id="PF02223">
    <property type="entry name" value="Thymidylate_kin"/>
    <property type="match status" value="1"/>
</dbReference>
<comment type="catalytic activity">
    <reaction evidence="9 10">
        <text>dTMP + ATP = dTDP + ADP</text>
        <dbReference type="Rhea" id="RHEA:13517"/>
        <dbReference type="ChEBI" id="CHEBI:30616"/>
        <dbReference type="ChEBI" id="CHEBI:58369"/>
        <dbReference type="ChEBI" id="CHEBI:63528"/>
        <dbReference type="ChEBI" id="CHEBI:456216"/>
        <dbReference type="EC" id="2.7.4.9"/>
    </reaction>
</comment>
<dbReference type="Proteomes" id="UP000824238">
    <property type="component" value="Unassembled WGS sequence"/>
</dbReference>
<dbReference type="InterPro" id="IPR018094">
    <property type="entry name" value="Thymidylate_kinase"/>
</dbReference>
<evidence type="ECO:0000256" key="6">
    <source>
        <dbReference type="ARBA" id="ARBA00022741"/>
    </source>
</evidence>
<gene>
    <name evidence="10" type="primary">tmk</name>
    <name evidence="12" type="ORF">IAD36_03015</name>
</gene>
<evidence type="ECO:0000256" key="4">
    <source>
        <dbReference type="ARBA" id="ARBA00022679"/>
    </source>
</evidence>
<evidence type="ECO:0000256" key="8">
    <source>
        <dbReference type="ARBA" id="ARBA00022840"/>
    </source>
</evidence>
<dbReference type="Gene3D" id="3.40.50.300">
    <property type="entry name" value="P-loop containing nucleotide triphosphate hydrolases"/>
    <property type="match status" value="1"/>
</dbReference>
<dbReference type="PANTHER" id="PTHR10344:SF4">
    <property type="entry name" value="UMP-CMP KINASE 2, MITOCHONDRIAL"/>
    <property type="match status" value="1"/>
</dbReference>
<dbReference type="InterPro" id="IPR039430">
    <property type="entry name" value="Thymidylate_kin-like_dom"/>
</dbReference>
<organism evidence="12 13">
    <name type="scientific">Candidatus Scatomorpha intestinigallinarum</name>
    <dbReference type="NCBI Taxonomy" id="2840923"/>
    <lineage>
        <taxon>Bacteria</taxon>
        <taxon>Bacillati</taxon>
        <taxon>Bacillota</taxon>
        <taxon>Clostridia</taxon>
        <taxon>Eubacteriales</taxon>
        <taxon>Candidatus Scatomorpha</taxon>
    </lineage>
</organism>
<keyword evidence="5 10" id="KW-0545">Nucleotide biosynthesis</keyword>